<protein>
    <submittedName>
        <fullName evidence="3">Uncharacterized protein</fullName>
    </submittedName>
</protein>
<feature type="region of interest" description="Disordered" evidence="2">
    <location>
        <begin position="695"/>
        <end position="717"/>
    </location>
</feature>
<evidence type="ECO:0000256" key="2">
    <source>
        <dbReference type="SAM" id="MobiDB-lite"/>
    </source>
</evidence>
<feature type="compositionally biased region" description="Acidic residues" evidence="2">
    <location>
        <begin position="698"/>
        <end position="707"/>
    </location>
</feature>
<evidence type="ECO:0000313" key="3">
    <source>
        <dbReference type="EMBL" id="RVT48936.1"/>
    </source>
</evidence>
<accession>A0A437JQ64</accession>
<dbReference type="AlphaFoldDB" id="A0A437JQ64"/>
<sequence length="908" mass="98242">MADPLQVVQSLDRLAERYTVFEPDQVLTHGQLNGVTDYLDDQTRLSRVCLHGVGLVAGLQVQRTGAGVRVGRGLGVTTDGDLLRLGTDTVYDRWRAYDSSYPVYPPLWTGGAEPQPLDAAELVPVGESDVLARPLAELPGGIDGRVVLLLMESIVQDPDMCSGTDCDNLGRDARHRLRVMAVPAPLAQQLMDAVGLMPASERARSLPALAMRRPALSTDIGTTGTLATRYRDAAGATLAELRRALQALARAFPDLLQEVFGGDPTARWLARLDALVATFAGTSSGLQVWWSFVKDTVDQWATLRDALLADDSVLLPAVDAFPKHLLLGTVGAPRELRMGLYPSPLDAASRHGRAHARFALWKLDAMLAAFAMPADTTLRVTPSRGDAQPLAGRAIPWHYRVLEASPIHVAWDFQRAARGQEGEHLGYRAASWASTEQARSPLQFAIGGHDFFRVEGHLGRPVEQVGNELRALIARHNLPFQVQEVLLHNDRRQLRRRPPLRYTPLHSLHYLLRQDVALRIDESRSVAARFATDVAGGVAAGIVPAATDSGAQTVTLARSAQDAVARVQEVSAPVLASRSYTSYQAQTTQNPTWKSAYATGLETVSQSKASLGHLSRADHASPFDALISSNQPHWIDWLDVLIQAQDDRADDRLLFTRYLQDHPALDHAGGAWRGGTFVLVYDDSGRVVADFTLPYPAAEEDQPEPEEPPLTRPPYRPPVAVDGGIRITRPVPMLVDDSVLRQRELFRFDLEKTTANIEGLVQGAFVPNNAVDNPKVVAPGRATGNAWLDYNAGVLDAQMKRVRELEQLVSTPSVGDPVREAAQRELVRTQGEMAQTVGVLAGEVAASGLDVSSTAGAAVTQRIASGAAQVKDGNARGVMLQQLDAVQTPAGSATARFVDGLKALGRVG</sequence>
<evidence type="ECO:0000313" key="4">
    <source>
        <dbReference type="Proteomes" id="UP000288178"/>
    </source>
</evidence>
<gene>
    <name evidence="3" type="ORF">ENE75_21545</name>
</gene>
<dbReference type="EMBL" id="SACT01000009">
    <property type="protein sequence ID" value="RVT48936.1"/>
    <property type="molecule type" value="Genomic_DNA"/>
</dbReference>
<dbReference type="Proteomes" id="UP000288178">
    <property type="component" value="Unassembled WGS sequence"/>
</dbReference>
<feature type="compositionally biased region" description="Pro residues" evidence="2">
    <location>
        <begin position="708"/>
        <end position="717"/>
    </location>
</feature>
<dbReference type="RefSeq" id="WP_128200545.1">
    <property type="nucleotide sequence ID" value="NZ_SACT01000009.1"/>
</dbReference>
<name>A0A437JQ64_9BURK</name>
<organism evidence="3 4">
    <name type="scientific">Rubrivivax albus</name>
    <dbReference type="NCBI Taxonomy" id="2499835"/>
    <lineage>
        <taxon>Bacteria</taxon>
        <taxon>Pseudomonadati</taxon>
        <taxon>Pseudomonadota</taxon>
        <taxon>Betaproteobacteria</taxon>
        <taxon>Burkholderiales</taxon>
        <taxon>Sphaerotilaceae</taxon>
        <taxon>Rubrivivax</taxon>
    </lineage>
</organism>
<feature type="coiled-coil region" evidence="1">
    <location>
        <begin position="231"/>
        <end position="258"/>
    </location>
</feature>
<proteinExistence type="predicted"/>
<evidence type="ECO:0000256" key="1">
    <source>
        <dbReference type="SAM" id="Coils"/>
    </source>
</evidence>
<keyword evidence="4" id="KW-1185">Reference proteome</keyword>
<reference evidence="3 4" key="1">
    <citation type="submission" date="2019-01" db="EMBL/GenBank/DDBJ databases">
        <authorList>
            <person name="Chen W.-M."/>
        </authorList>
    </citation>
    <scope>NUCLEOTIDE SEQUENCE [LARGE SCALE GENOMIC DNA]</scope>
    <source>
        <strain evidence="3 4">ICH-3</strain>
    </source>
</reference>
<comment type="caution">
    <text evidence="3">The sequence shown here is derived from an EMBL/GenBank/DDBJ whole genome shotgun (WGS) entry which is preliminary data.</text>
</comment>
<keyword evidence="1" id="KW-0175">Coiled coil</keyword>
<dbReference type="OrthoDB" id="596204at2"/>